<dbReference type="SUPFAM" id="SSF143011">
    <property type="entry name" value="RelE-like"/>
    <property type="match status" value="1"/>
</dbReference>
<evidence type="ECO:0000313" key="2">
    <source>
        <dbReference type="Proteomes" id="UP000587396"/>
    </source>
</evidence>
<dbReference type="InterPro" id="IPR009241">
    <property type="entry name" value="HigB-like"/>
</dbReference>
<comment type="caution">
    <text evidence="1">The sequence shown here is derived from an EMBL/GenBank/DDBJ whole genome shotgun (WGS) entry which is preliminary data.</text>
</comment>
<reference evidence="1 2" key="1">
    <citation type="submission" date="2020-08" db="EMBL/GenBank/DDBJ databases">
        <authorList>
            <person name="Liu C."/>
            <person name="Sun Q."/>
        </authorList>
    </citation>
    <scope>NUCLEOTIDE SEQUENCE [LARGE SCALE GENOMIC DNA]</scope>
    <source>
        <strain evidence="1 2">N22</strain>
    </source>
</reference>
<keyword evidence="2" id="KW-1185">Reference proteome</keyword>
<gene>
    <name evidence="1" type="ORF">H7313_11430</name>
</gene>
<dbReference type="Pfam" id="PF05973">
    <property type="entry name" value="Gp49"/>
    <property type="match status" value="1"/>
</dbReference>
<dbReference type="EMBL" id="JACMSE010000008">
    <property type="protein sequence ID" value="MBC2889947.1"/>
    <property type="molecule type" value="Genomic_DNA"/>
</dbReference>
<sequence>MQNVVFYKTPEGKSEIIEFLDDLQGRVETDKNARILREKMISYMKALACYGTRIGRPRVKHLEGDLWELRVLRYRVLFFCRKNGEIVLLHCFLKKSQKTPRRELAKAKRNRNDYIERFGS</sequence>
<dbReference type="Proteomes" id="UP000587396">
    <property type="component" value="Unassembled WGS sequence"/>
</dbReference>
<accession>A0A842JE42</accession>
<dbReference type="AlphaFoldDB" id="A0A842JE42"/>
<dbReference type="InterPro" id="IPR035093">
    <property type="entry name" value="RelE/ParE_toxin_dom_sf"/>
</dbReference>
<proteinExistence type="predicted"/>
<protein>
    <submittedName>
        <fullName evidence="1">Type II toxin-antitoxin system RelE/ParE family toxin</fullName>
    </submittedName>
</protein>
<name>A0A842JE42_9ACTN</name>
<evidence type="ECO:0000313" key="1">
    <source>
        <dbReference type="EMBL" id="MBC2889947.1"/>
    </source>
</evidence>
<organism evidence="1 2">
    <name type="scientific">Gordonibacter massiliensis</name>
    <name type="common">ex Traore et al. 2017</name>
    <dbReference type="NCBI Taxonomy" id="1841863"/>
    <lineage>
        <taxon>Bacteria</taxon>
        <taxon>Bacillati</taxon>
        <taxon>Actinomycetota</taxon>
        <taxon>Coriobacteriia</taxon>
        <taxon>Eggerthellales</taxon>
        <taxon>Eggerthellaceae</taxon>
        <taxon>Gordonibacter</taxon>
    </lineage>
</organism>
<dbReference type="RefSeq" id="WP_185905705.1">
    <property type="nucleotide sequence ID" value="NZ_JACMSE010000008.1"/>
</dbReference>